<dbReference type="InterPro" id="IPR007034">
    <property type="entry name" value="BMS1_TSR1_C"/>
</dbReference>
<sequence>MMKRQSLQKLYWKNLTATCKRMKLEYFLTPSTKINPKWIKDLNVKSETIKLLGDLHTMLDMAKVVHTILFLLHPLEGWGSTGNYCLSCLFGIFGLRMKKQIDVRKKLSKAIEKHFPDDKLLLDAQQEQALNVTNLLHITGQDYIQMKQIDAPMDHFPLNPRVVKFQKALAVAMEISIPDLMEEEKTWPTEGELSKILDEDGLSGGEDEYDDMEHENFIEEASQNKGSEDKWRKNVKWTIGESELWLVDMSYFMSEVPVSVVEYFKQRELLISFSLLPDEQKMSILNMVVSWNSGNTKPMEARVADLPLWINTIFRDFLSADRALVVTLYGPITFSPASLHHHWLLLSVNPDRMVIKRVILSGHPFKTFAKIAVVHYMFFNREMSFKYSWHLKCSFDGKLKSQDTVLMNLYKPVFPKWIYDLDVPEPVLWVKSEISSAVLEEDMEQIANYYLTETSTFHYDFESFLRGENIKLN</sequence>
<keyword evidence="5" id="KW-1185">Reference proteome</keyword>
<dbReference type="InterPro" id="IPR039761">
    <property type="entry name" value="Bms1/Tsr1"/>
</dbReference>
<dbReference type="AlphaFoldDB" id="A0A811ZXD9"/>
<dbReference type="GO" id="GO:0003924">
    <property type="term" value="F:GTPase activity"/>
    <property type="evidence" value="ECO:0007669"/>
    <property type="project" value="TreeGrafter"/>
</dbReference>
<feature type="domain" description="Ribosome biogenesis protein BMS1/TSR1 C-terminal" evidence="3">
    <location>
        <begin position="183"/>
        <end position="413"/>
    </location>
</feature>
<dbReference type="SMART" id="SM01362">
    <property type="entry name" value="DUF663"/>
    <property type="match status" value="1"/>
</dbReference>
<dbReference type="GO" id="GO:0000462">
    <property type="term" value="P:maturation of SSU-rRNA from tricistronic rRNA transcript (SSU-rRNA, 5.8S rRNA, LSU-rRNA)"/>
    <property type="evidence" value="ECO:0007669"/>
    <property type="project" value="TreeGrafter"/>
</dbReference>
<name>A0A811ZXD9_NYCPR</name>
<comment type="caution">
    <text evidence="4">The sequence shown here is derived from an EMBL/GenBank/DDBJ whole genome shotgun (WGS) entry which is preliminary data.</text>
</comment>
<accession>A0A811ZXD9</accession>
<organism evidence="4 5">
    <name type="scientific">Nyctereutes procyonoides</name>
    <name type="common">Raccoon dog</name>
    <name type="synonym">Canis procyonoides</name>
    <dbReference type="NCBI Taxonomy" id="34880"/>
    <lineage>
        <taxon>Eukaryota</taxon>
        <taxon>Metazoa</taxon>
        <taxon>Chordata</taxon>
        <taxon>Craniata</taxon>
        <taxon>Vertebrata</taxon>
        <taxon>Euteleostomi</taxon>
        <taxon>Mammalia</taxon>
        <taxon>Eutheria</taxon>
        <taxon>Laurasiatheria</taxon>
        <taxon>Carnivora</taxon>
        <taxon>Caniformia</taxon>
        <taxon>Canidae</taxon>
        <taxon>Nyctereutes</taxon>
    </lineage>
</organism>
<evidence type="ECO:0000313" key="4">
    <source>
        <dbReference type="EMBL" id="CAD7693859.1"/>
    </source>
</evidence>
<protein>
    <recommendedName>
        <fullName evidence="2">Pre-rRNA-processing protein TSR1 homolog</fullName>
    </recommendedName>
</protein>
<dbReference type="GO" id="GO:0000479">
    <property type="term" value="P:endonucleolytic cleavage of tricistronic rRNA transcript (SSU-rRNA, 5.8S rRNA, LSU-rRNA)"/>
    <property type="evidence" value="ECO:0007669"/>
    <property type="project" value="TreeGrafter"/>
</dbReference>
<evidence type="ECO:0000313" key="5">
    <source>
        <dbReference type="Proteomes" id="UP000645828"/>
    </source>
</evidence>
<dbReference type="GO" id="GO:0034511">
    <property type="term" value="F:U3 snoRNA binding"/>
    <property type="evidence" value="ECO:0007669"/>
    <property type="project" value="TreeGrafter"/>
</dbReference>
<evidence type="ECO:0000256" key="1">
    <source>
        <dbReference type="ARBA" id="ARBA00037087"/>
    </source>
</evidence>
<dbReference type="PANTHER" id="PTHR12858:SF1">
    <property type="entry name" value="PRE-RRNA-PROCESSING PROTEIN TSR1 HOMOLOG"/>
    <property type="match status" value="1"/>
</dbReference>
<evidence type="ECO:0000259" key="3">
    <source>
        <dbReference type="SMART" id="SM01362"/>
    </source>
</evidence>
<evidence type="ECO:0000256" key="2">
    <source>
        <dbReference type="ARBA" id="ARBA00040070"/>
    </source>
</evidence>
<dbReference type="Proteomes" id="UP000645828">
    <property type="component" value="Unassembled WGS sequence"/>
</dbReference>
<dbReference type="GO" id="GO:0030688">
    <property type="term" value="C:preribosome, small subunit precursor"/>
    <property type="evidence" value="ECO:0007669"/>
    <property type="project" value="TreeGrafter"/>
</dbReference>
<proteinExistence type="predicted"/>
<dbReference type="EMBL" id="CAJHUB010000788">
    <property type="protein sequence ID" value="CAD7693859.1"/>
    <property type="molecule type" value="Genomic_DNA"/>
</dbReference>
<dbReference type="Pfam" id="PF04950">
    <property type="entry name" value="RIBIOP_C"/>
    <property type="match status" value="2"/>
</dbReference>
<dbReference type="GO" id="GO:0005525">
    <property type="term" value="F:GTP binding"/>
    <property type="evidence" value="ECO:0007669"/>
    <property type="project" value="TreeGrafter"/>
</dbReference>
<comment type="function">
    <text evidence="1">Required during maturation of the 40S ribosomal subunit in the nucleolus.</text>
</comment>
<reference evidence="4" key="1">
    <citation type="submission" date="2020-12" db="EMBL/GenBank/DDBJ databases">
        <authorList>
            <consortium name="Molecular Ecology Group"/>
        </authorList>
    </citation>
    <scope>NUCLEOTIDE SEQUENCE</scope>
    <source>
        <strain evidence="4">TBG_1078</strain>
    </source>
</reference>
<gene>
    <name evidence="4" type="ORF">NYPRO_LOCUS26651</name>
</gene>
<dbReference type="PANTHER" id="PTHR12858">
    <property type="entry name" value="RIBOSOME BIOGENESIS PROTEIN"/>
    <property type="match status" value="1"/>
</dbReference>